<organism evidence="1">
    <name type="scientific">Amphimedon queenslandica</name>
    <name type="common">Sponge</name>
    <dbReference type="NCBI Taxonomy" id="400682"/>
    <lineage>
        <taxon>Eukaryota</taxon>
        <taxon>Metazoa</taxon>
        <taxon>Porifera</taxon>
        <taxon>Demospongiae</taxon>
        <taxon>Heteroscleromorpha</taxon>
        <taxon>Haplosclerida</taxon>
        <taxon>Niphatidae</taxon>
        <taxon>Amphimedon</taxon>
    </lineage>
</organism>
<accession>A0A1X7V352</accession>
<evidence type="ECO:0000313" key="1">
    <source>
        <dbReference type="EnsemblMetazoa" id="Aqu2.1.33987_001"/>
    </source>
</evidence>
<sequence>MGLSVAPNVPSILKTQNSDRFYYLQMQKTDGAKLKRKLYNKVLEHRKMKLFVKEGGVVHDYGITDTTLTQKFKCGSTQQKRTSNRSCPLNSKFIDKGDDKAAPKSNAVDAFDDASAHNPNFRNDSASKISDLEDICFQSCTCLNYSCHQRQCPENVRNRKRAKTLDDPVTPTSALRTPLLKMTKRTLNSPFICRK</sequence>
<dbReference type="InParanoid" id="A0A1X7V352"/>
<dbReference type="AlphaFoldDB" id="A0A1X7V352"/>
<reference evidence="1" key="1">
    <citation type="submission" date="2017-05" db="UniProtKB">
        <authorList>
            <consortium name="EnsemblMetazoa"/>
        </authorList>
    </citation>
    <scope>IDENTIFICATION</scope>
</reference>
<protein>
    <submittedName>
        <fullName evidence="1">Uncharacterized protein</fullName>
    </submittedName>
</protein>
<dbReference type="EnsemblMetazoa" id="Aqu2.1.33987_001">
    <property type="protein sequence ID" value="Aqu2.1.33987_001"/>
    <property type="gene ID" value="Aqu2.1.33987"/>
</dbReference>
<name>A0A1X7V352_AMPQE</name>
<proteinExistence type="predicted"/>